<protein>
    <submittedName>
        <fullName evidence="2">Uncharacterized protein</fullName>
    </submittedName>
</protein>
<sequence length="147" mass="14561">MSARSAWPSSKASHNATATPSSSTSNPVEASASPLGTRPSGMTRMALASAKNRVATTATPTTLTGCAGRSRALTIAPSVDTEITAHITQCPARSGGSTLPAIAAPSSVNAAAAPTSSSSRVRARVLSQGRDSSSSTANHATPGTATR</sequence>
<feature type="compositionally biased region" description="Low complexity" evidence="1">
    <location>
        <begin position="107"/>
        <end position="127"/>
    </location>
</feature>
<reference evidence="2 3" key="1">
    <citation type="journal article" date="2017" name="Int. J. Syst. Evol. Microbiol.">
        <title>Mycobacterium talmoniae sp. nov., a slowly growing mycobacterium isolated from human respiratory samples.</title>
        <authorList>
            <person name="Davidson R.M."/>
            <person name="DeGroote M.A."/>
            <person name="Marola J.L."/>
            <person name="Buss S."/>
            <person name="Jones V."/>
            <person name="McNeil M.R."/>
            <person name="Freifeld A.G."/>
            <person name="Elaine Epperson L."/>
            <person name="Hasan N.A."/>
            <person name="Jackson M."/>
            <person name="Iwen P.C."/>
            <person name="Salfinger M."/>
            <person name="Strong M."/>
        </authorList>
    </citation>
    <scope>NUCLEOTIDE SEQUENCE [LARGE SCALE GENOMIC DNA]</scope>
    <source>
        <strain evidence="2 3">ATCC BAA-2683</strain>
    </source>
</reference>
<comment type="caution">
    <text evidence="2">The sequence shown here is derived from an EMBL/GenBank/DDBJ whole genome shotgun (WGS) entry which is preliminary data.</text>
</comment>
<dbReference type="Proteomes" id="UP000238296">
    <property type="component" value="Unassembled WGS sequence"/>
</dbReference>
<name>A0A2S8BQB5_9MYCO</name>
<feature type="compositionally biased region" description="Low complexity" evidence="1">
    <location>
        <begin position="55"/>
        <end position="64"/>
    </location>
</feature>
<gene>
    <name evidence="2" type="ORF">C1Y40_00953</name>
</gene>
<dbReference type="EMBL" id="PPEA01000136">
    <property type="protein sequence ID" value="PQM48833.1"/>
    <property type="molecule type" value="Genomic_DNA"/>
</dbReference>
<feature type="region of interest" description="Disordered" evidence="1">
    <location>
        <begin position="107"/>
        <end position="147"/>
    </location>
</feature>
<accession>A0A2S8BQB5</accession>
<evidence type="ECO:0000256" key="1">
    <source>
        <dbReference type="SAM" id="MobiDB-lite"/>
    </source>
</evidence>
<feature type="compositionally biased region" description="Polar residues" evidence="1">
    <location>
        <begin position="129"/>
        <end position="147"/>
    </location>
</feature>
<proteinExistence type="predicted"/>
<evidence type="ECO:0000313" key="3">
    <source>
        <dbReference type="Proteomes" id="UP000238296"/>
    </source>
</evidence>
<evidence type="ECO:0000313" key="2">
    <source>
        <dbReference type="EMBL" id="PQM48833.1"/>
    </source>
</evidence>
<feature type="compositionally biased region" description="Low complexity" evidence="1">
    <location>
        <begin position="12"/>
        <end position="27"/>
    </location>
</feature>
<feature type="region of interest" description="Disordered" evidence="1">
    <location>
        <begin position="1"/>
        <end position="64"/>
    </location>
</feature>
<organism evidence="2 3">
    <name type="scientific">Mycobacterium talmoniae</name>
    <dbReference type="NCBI Taxonomy" id="1858794"/>
    <lineage>
        <taxon>Bacteria</taxon>
        <taxon>Bacillati</taxon>
        <taxon>Actinomycetota</taxon>
        <taxon>Actinomycetes</taxon>
        <taxon>Mycobacteriales</taxon>
        <taxon>Mycobacteriaceae</taxon>
        <taxon>Mycobacterium</taxon>
    </lineage>
</organism>
<dbReference type="AlphaFoldDB" id="A0A2S8BQB5"/>